<protein>
    <submittedName>
        <fullName evidence="1">Uncharacterized protein</fullName>
    </submittedName>
</protein>
<name>A0A8H3QTS8_9GLOM</name>
<reference evidence="1" key="1">
    <citation type="submission" date="2019-10" db="EMBL/GenBank/DDBJ databases">
        <title>Conservation and host-specific expression of non-tandemly repeated heterogenous ribosome RNA gene in arbuscular mycorrhizal fungi.</title>
        <authorList>
            <person name="Maeda T."/>
            <person name="Kobayashi Y."/>
            <person name="Nakagawa T."/>
            <person name="Ezawa T."/>
            <person name="Yamaguchi K."/>
            <person name="Bino T."/>
            <person name="Nishimoto Y."/>
            <person name="Shigenobu S."/>
            <person name="Kawaguchi M."/>
        </authorList>
    </citation>
    <scope>NUCLEOTIDE SEQUENCE</scope>
    <source>
        <strain evidence="1">HR1</strain>
    </source>
</reference>
<accession>A0A8H3QTS8</accession>
<organism evidence="1 2">
    <name type="scientific">Rhizophagus clarus</name>
    <dbReference type="NCBI Taxonomy" id="94130"/>
    <lineage>
        <taxon>Eukaryota</taxon>
        <taxon>Fungi</taxon>
        <taxon>Fungi incertae sedis</taxon>
        <taxon>Mucoromycota</taxon>
        <taxon>Glomeromycotina</taxon>
        <taxon>Glomeromycetes</taxon>
        <taxon>Glomerales</taxon>
        <taxon>Glomeraceae</taxon>
        <taxon>Rhizophagus</taxon>
    </lineage>
</organism>
<gene>
    <name evidence="1" type="ORF">RCL2_001846100</name>
</gene>
<sequence>MVSKSNCLAVCNGCISKKDFNGRKTIISQVLEIQNEDNMDNMDDSEIQQITIAFYLDSIFLVINCDKTR</sequence>
<dbReference type="AlphaFoldDB" id="A0A8H3QTS8"/>
<evidence type="ECO:0000313" key="2">
    <source>
        <dbReference type="Proteomes" id="UP000615446"/>
    </source>
</evidence>
<dbReference type="EMBL" id="BLAL01000206">
    <property type="protein sequence ID" value="GES91656.1"/>
    <property type="molecule type" value="Genomic_DNA"/>
</dbReference>
<proteinExistence type="predicted"/>
<dbReference type="Proteomes" id="UP000615446">
    <property type="component" value="Unassembled WGS sequence"/>
</dbReference>
<evidence type="ECO:0000313" key="1">
    <source>
        <dbReference type="EMBL" id="GES91656.1"/>
    </source>
</evidence>
<comment type="caution">
    <text evidence="1">The sequence shown here is derived from an EMBL/GenBank/DDBJ whole genome shotgun (WGS) entry which is preliminary data.</text>
</comment>